<dbReference type="EMBL" id="CP003362">
    <property type="protein sequence ID" value="AGB48372.1"/>
    <property type="molecule type" value="Genomic_DNA"/>
</dbReference>
<dbReference type="GO" id="GO:0051920">
    <property type="term" value="F:peroxiredoxin activity"/>
    <property type="evidence" value="ECO:0007669"/>
    <property type="project" value="InterPro"/>
</dbReference>
<dbReference type="HOGENOM" id="CLU_2230399_0_0_2"/>
<organism evidence="2 3">
    <name type="scientific">Methanomethylovorans hollandica (strain DSM 15978 / NBRC 107637 / DMS1)</name>
    <dbReference type="NCBI Taxonomy" id="867904"/>
    <lineage>
        <taxon>Archaea</taxon>
        <taxon>Methanobacteriati</taxon>
        <taxon>Methanobacteriota</taxon>
        <taxon>Stenosarchaea group</taxon>
        <taxon>Methanomicrobia</taxon>
        <taxon>Methanosarcinales</taxon>
        <taxon>Methanosarcinaceae</taxon>
        <taxon>Methanomethylovorans</taxon>
    </lineage>
</organism>
<dbReference type="GeneID" id="14407856"/>
<dbReference type="KEGG" id="mhz:Metho_0076"/>
<gene>
    <name evidence="2" type="ordered locus">Metho_0076</name>
</gene>
<dbReference type="InterPro" id="IPR029032">
    <property type="entry name" value="AhpD-like"/>
</dbReference>
<accession>L0KSI6</accession>
<proteinExistence type="predicted"/>
<name>L0KSI6_METHD</name>
<dbReference type="Pfam" id="PF02627">
    <property type="entry name" value="CMD"/>
    <property type="match status" value="1"/>
</dbReference>
<evidence type="ECO:0000313" key="3">
    <source>
        <dbReference type="Proteomes" id="UP000010866"/>
    </source>
</evidence>
<evidence type="ECO:0000259" key="1">
    <source>
        <dbReference type="Pfam" id="PF02627"/>
    </source>
</evidence>
<feature type="domain" description="Carboxymuconolactone decarboxylase-like" evidence="1">
    <location>
        <begin position="28"/>
        <end position="104"/>
    </location>
</feature>
<dbReference type="InterPro" id="IPR003779">
    <property type="entry name" value="CMD-like"/>
</dbReference>
<keyword evidence="3" id="KW-1185">Reference proteome</keyword>
<sequence>MNKEIQEAKDVKGFKPRSVVYATQIDEEFGEALAGYYKAVWKERENGLNMKQKHLLVFTIACSKLNVESALKILERLKKFEATSQEIKDAMMIAAWTGGIQNFTDFSPKILKEMERLGF</sequence>
<reference evidence="3" key="1">
    <citation type="submission" date="2012-02" db="EMBL/GenBank/DDBJ databases">
        <title>Complete sequence of chromosome of Methanomethylovorans hollandica DSM 15978.</title>
        <authorList>
            <person name="Lucas S."/>
            <person name="Copeland A."/>
            <person name="Lapidus A."/>
            <person name="Glavina del Rio T."/>
            <person name="Dalin E."/>
            <person name="Tice H."/>
            <person name="Bruce D."/>
            <person name="Goodwin L."/>
            <person name="Pitluck S."/>
            <person name="Peters L."/>
            <person name="Mikhailova N."/>
            <person name="Held B."/>
            <person name="Kyrpides N."/>
            <person name="Mavromatis K."/>
            <person name="Ivanova N."/>
            <person name="Brettin T."/>
            <person name="Detter J.C."/>
            <person name="Han C."/>
            <person name="Larimer F."/>
            <person name="Land M."/>
            <person name="Hauser L."/>
            <person name="Markowitz V."/>
            <person name="Cheng J.-F."/>
            <person name="Hugenholtz P."/>
            <person name="Woyke T."/>
            <person name="Wu D."/>
            <person name="Spring S."/>
            <person name="Schroeder M."/>
            <person name="Brambilla E."/>
            <person name="Klenk H.-P."/>
            <person name="Eisen J.A."/>
        </authorList>
    </citation>
    <scope>NUCLEOTIDE SEQUENCE [LARGE SCALE GENOMIC DNA]</scope>
    <source>
        <strain evidence="3">DSM 15978 / NBRC 107637 / DMS1</strain>
    </source>
</reference>
<evidence type="ECO:0000313" key="2">
    <source>
        <dbReference type="EMBL" id="AGB48372.1"/>
    </source>
</evidence>
<dbReference type="OrthoDB" id="139309at2157"/>
<dbReference type="AlphaFoldDB" id="L0KSI6"/>
<dbReference type="SUPFAM" id="SSF69118">
    <property type="entry name" value="AhpD-like"/>
    <property type="match status" value="1"/>
</dbReference>
<protein>
    <submittedName>
        <fullName evidence="2">Carboxymuconolactone decarboxylase family protein</fullName>
    </submittedName>
</protein>
<dbReference type="Gene3D" id="1.20.1290.10">
    <property type="entry name" value="AhpD-like"/>
    <property type="match status" value="1"/>
</dbReference>
<dbReference type="Proteomes" id="UP000010866">
    <property type="component" value="Chromosome"/>
</dbReference>
<dbReference type="RefSeq" id="WP_015323541.1">
    <property type="nucleotide sequence ID" value="NC_019977.1"/>
</dbReference>